<proteinExistence type="predicted"/>
<accession>A0A8J2PY49</accession>
<keyword evidence="2" id="KW-1185">Reference proteome</keyword>
<dbReference type="Proteomes" id="UP000708208">
    <property type="component" value="Unassembled WGS sequence"/>
</dbReference>
<feature type="non-terminal residue" evidence="1">
    <location>
        <position position="1"/>
    </location>
</feature>
<evidence type="ECO:0000313" key="2">
    <source>
        <dbReference type="Proteomes" id="UP000708208"/>
    </source>
</evidence>
<dbReference type="AlphaFoldDB" id="A0A8J2PY49"/>
<reference evidence="1" key="1">
    <citation type="submission" date="2021-06" db="EMBL/GenBank/DDBJ databases">
        <authorList>
            <person name="Hodson N. C."/>
            <person name="Mongue J. A."/>
            <person name="Jaron S. K."/>
        </authorList>
    </citation>
    <scope>NUCLEOTIDE SEQUENCE</scope>
</reference>
<organism evidence="1 2">
    <name type="scientific">Allacma fusca</name>
    <dbReference type="NCBI Taxonomy" id="39272"/>
    <lineage>
        <taxon>Eukaryota</taxon>
        <taxon>Metazoa</taxon>
        <taxon>Ecdysozoa</taxon>
        <taxon>Arthropoda</taxon>
        <taxon>Hexapoda</taxon>
        <taxon>Collembola</taxon>
        <taxon>Symphypleona</taxon>
        <taxon>Sminthuridae</taxon>
        <taxon>Allacma</taxon>
    </lineage>
</organism>
<sequence>DVQFEAGVQNSDFVRKLYSVIKLDLFLPSLEFTRADTRRIFATKKGFWCLNECFKLREDLVSQMLKSKAFRKAYFDVFREYFYISADFQPVKDFFQWISMMITVFVDDIHLYQSFCNGGTETVFERKLIKVLMFNSQADIFDALKVDENMQLFKIADLEKLLKNFLPNTKWLNAILVLKRIQHKQTTRHFIDQLYDIWGLDLFTVSLNFNNDCEKQAWLRNTFQNYTDNLLRIWKAPENLEKFVKSRDFVLLLKKSVKFRLTNIIFYSERHIADFFRMSYVFICLICADKDIYEDLCGSLNQSFEDALKKLLKYGNREKKRLLESETESRLKDFEWKAISLEMKIRWMKEFLNAIKIKT</sequence>
<dbReference type="EMBL" id="CAJVCH010565990">
    <property type="protein sequence ID" value="CAG7832602.1"/>
    <property type="molecule type" value="Genomic_DNA"/>
</dbReference>
<name>A0A8J2PY49_9HEXA</name>
<evidence type="ECO:0000313" key="1">
    <source>
        <dbReference type="EMBL" id="CAG7832602.1"/>
    </source>
</evidence>
<protein>
    <submittedName>
        <fullName evidence="1">Uncharacterized protein</fullName>
    </submittedName>
</protein>
<comment type="caution">
    <text evidence="1">The sequence shown here is derived from an EMBL/GenBank/DDBJ whole genome shotgun (WGS) entry which is preliminary data.</text>
</comment>
<gene>
    <name evidence="1" type="ORF">AFUS01_LOCUS42282</name>
</gene>